<reference evidence="3 4" key="1">
    <citation type="submission" date="2016-11" db="EMBL/GenBank/DDBJ databases">
        <authorList>
            <person name="Jaros S."/>
            <person name="Januszkiewicz K."/>
            <person name="Wedrychowicz H."/>
        </authorList>
    </citation>
    <scope>NUCLEOTIDE SEQUENCE [LARGE SCALE GENOMIC DNA]</scope>
    <source>
        <strain evidence="3 4">OK807</strain>
    </source>
</reference>
<dbReference type="GO" id="GO:0005737">
    <property type="term" value="C:cytoplasm"/>
    <property type="evidence" value="ECO:0007669"/>
    <property type="project" value="TreeGrafter"/>
</dbReference>
<evidence type="ECO:0000259" key="2">
    <source>
        <dbReference type="Pfam" id="PF01557"/>
    </source>
</evidence>
<dbReference type="RefSeq" id="WP_256259621.1">
    <property type="nucleotide sequence ID" value="NZ_CP108276.1"/>
</dbReference>
<dbReference type="InterPro" id="IPR050772">
    <property type="entry name" value="Hydratase-Decarb/MhpD_sf"/>
</dbReference>
<dbReference type="STRING" id="1893.SAMN02787144_1003124"/>
<dbReference type="PANTHER" id="PTHR30143">
    <property type="entry name" value="ACID HYDRATASE"/>
    <property type="match status" value="1"/>
</dbReference>
<evidence type="ECO:0000313" key="4">
    <source>
        <dbReference type="Proteomes" id="UP000181909"/>
    </source>
</evidence>
<evidence type="ECO:0000256" key="1">
    <source>
        <dbReference type="ARBA" id="ARBA00023239"/>
    </source>
</evidence>
<dbReference type="AlphaFoldDB" id="A0A1K1X538"/>
<dbReference type="Proteomes" id="UP000181909">
    <property type="component" value="Unassembled WGS sequence"/>
</dbReference>
<gene>
    <name evidence="3" type="ORF">SAMN02787144_1003124</name>
</gene>
<dbReference type="InterPro" id="IPR036663">
    <property type="entry name" value="Fumarylacetoacetase_C_sf"/>
</dbReference>
<organism evidence="3 4">
    <name type="scientific">Streptomyces atratus</name>
    <dbReference type="NCBI Taxonomy" id="1893"/>
    <lineage>
        <taxon>Bacteria</taxon>
        <taxon>Bacillati</taxon>
        <taxon>Actinomycetota</taxon>
        <taxon>Actinomycetes</taxon>
        <taxon>Kitasatosporales</taxon>
        <taxon>Streptomycetaceae</taxon>
        <taxon>Streptomyces</taxon>
    </lineage>
</organism>
<evidence type="ECO:0000313" key="3">
    <source>
        <dbReference type="EMBL" id="SFX44734.1"/>
    </source>
</evidence>
<dbReference type="InterPro" id="IPR011234">
    <property type="entry name" value="Fumarylacetoacetase-like_C"/>
</dbReference>
<proteinExistence type="predicted"/>
<dbReference type="Gene3D" id="3.90.850.10">
    <property type="entry name" value="Fumarylacetoacetase-like, C-terminal domain"/>
    <property type="match status" value="1"/>
</dbReference>
<accession>A0A1K1X538</accession>
<protein>
    <submittedName>
        <fullName evidence="3">2-keto-4-pentenoate hydratase</fullName>
    </submittedName>
</protein>
<dbReference type="SUPFAM" id="SSF56529">
    <property type="entry name" value="FAH"/>
    <property type="match status" value="1"/>
</dbReference>
<dbReference type="EMBL" id="FPJO01000003">
    <property type="protein sequence ID" value="SFX44734.1"/>
    <property type="molecule type" value="Genomic_DNA"/>
</dbReference>
<dbReference type="GO" id="GO:0008684">
    <property type="term" value="F:2-oxopent-4-enoate hydratase activity"/>
    <property type="evidence" value="ECO:0007669"/>
    <property type="project" value="TreeGrafter"/>
</dbReference>
<feature type="domain" description="Fumarylacetoacetase-like C-terminal" evidence="2">
    <location>
        <begin position="83"/>
        <end position="263"/>
    </location>
</feature>
<name>A0A1K1X538_STRAR</name>
<sequence length="271" mass="28586">MTDHDTPDLPAGIEAAAARLTAAADSRIPCAPVREFLGREDIDAAYEVQRRISVGRSAAGARRVGAKIGLTAPAVQQQFGVFRPDFGVLFDDMMYAHTEPLPLNRFLQPRAEGEIAFVLGRDIDRPGAGVADVLRATEFVLPAIEIVDSRITGWDLAITDTVADNASSGAFVLGTTPHPLSGLDLSRVGMVLQRDGEPVSFGAGHACLGSPVVAVAWLARELAAREQPLRAGDVVMSGALGPMVPIGGPGRYRLALDGLGEVEAVIEEETK</sequence>
<keyword evidence="1" id="KW-0456">Lyase</keyword>
<dbReference type="PANTHER" id="PTHR30143:SF0">
    <property type="entry name" value="2-KETO-4-PENTENOATE HYDRATASE"/>
    <property type="match status" value="1"/>
</dbReference>
<dbReference type="Pfam" id="PF01557">
    <property type="entry name" value="FAA_hydrolase"/>
    <property type="match status" value="1"/>
</dbReference>